<reference evidence="1" key="1">
    <citation type="submission" date="2019-10" db="EMBL/GenBank/DDBJ databases">
        <authorList>
            <consortium name="DOE Joint Genome Institute"/>
            <person name="Kuo A."/>
            <person name="Miyauchi S."/>
            <person name="Kiss E."/>
            <person name="Drula E."/>
            <person name="Kohler A."/>
            <person name="Sanchez-Garcia M."/>
            <person name="Andreopoulos B."/>
            <person name="Barry K.W."/>
            <person name="Bonito G."/>
            <person name="Buee M."/>
            <person name="Carver A."/>
            <person name="Chen C."/>
            <person name="Cichocki N."/>
            <person name="Clum A."/>
            <person name="Culley D."/>
            <person name="Crous P.W."/>
            <person name="Fauchery L."/>
            <person name="Girlanda M."/>
            <person name="Hayes R."/>
            <person name="Keri Z."/>
            <person name="Labutti K."/>
            <person name="Lipzen A."/>
            <person name="Lombard V."/>
            <person name="Magnuson J."/>
            <person name="Maillard F."/>
            <person name="Morin E."/>
            <person name="Murat C."/>
            <person name="Nolan M."/>
            <person name="Ohm R."/>
            <person name="Pangilinan J."/>
            <person name="Pereira M."/>
            <person name="Perotto S."/>
            <person name="Peter M."/>
            <person name="Riley R."/>
            <person name="Sitrit Y."/>
            <person name="Stielow B."/>
            <person name="Szollosi G."/>
            <person name="Zifcakova L."/>
            <person name="Stursova M."/>
            <person name="Spatafora J.W."/>
            <person name="Tedersoo L."/>
            <person name="Vaario L.-M."/>
            <person name="Yamada A."/>
            <person name="Yan M."/>
            <person name="Wang P."/>
            <person name="Xu J."/>
            <person name="Bruns T."/>
            <person name="Baldrian P."/>
            <person name="Vilgalys R."/>
            <person name="Henrissat B."/>
            <person name="Grigoriev I.V."/>
            <person name="Hibbett D."/>
            <person name="Nagy L.G."/>
            <person name="Martin F.M."/>
        </authorList>
    </citation>
    <scope>NUCLEOTIDE SEQUENCE</scope>
    <source>
        <strain evidence="1">P2</strain>
    </source>
</reference>
<sequence length="228" mass="24819">MSPLLFLLLLGLSVYSNALDLKGKVIWNQLCPGAKTLGQAKAILDGGSNYYGSITRDGSFVIPDVPEGTYILNIVARNHLFDQYRIDIVDSLSPPEVRPYLPGTPLSSTANSPVTITYPLKVHPRYKNEYFVPKESFDVMGMLQSPMIMMMGAVGVMVVALPYMMKNLDPEQLKEVQESQARMVKMQGSITSGDFSGIASMFTEGSGDGGSSSATPSTPVKNRGKKKR</sequence>
<accession>A0ACB6ZYG5</accession>
<gene>
    <name evidence="1" type="ORF">BDM02DRAFT_3182146</name>
</gene>
<dbReference type="EMBL" id="MU117961">
    <property type="protein sequence ID" value="KAF9654338.1"/>
    <property type="molecule type" value="Genomic_DNA"/>
</dbReference>
<organism evidence="1 2">
    <name type="scientific">Thelephora ganbajun</name>
    <name type="common">Ganba fungus</name>
    <dbReference type="NCBI Taxonomy" id="370292"/>
    <lineage>
        <taxon>Eukaryota</taxon>
        <taxon>Fungi</taxon>
        <taxon>Dikarya</taxon>
        <taxon>Basidiomycota</taxon>
        <taxon>Agaricomycotina</taxon>
        <taxon>Agaricomycetes</taxon>
        <taxon>Thelephorales</taxon>
        <taxon>Thelephoraceae</taxon>
        <taxon>Thelephora</taxon>
    </lineage>
</organism>
<evidence type="ECO:0000313" key="2">
    <source>
        <dbReference type="Proteomes" id="UP000886501"/>
    </source>
</evidence>
<evidence type="ECO:0000313" key="1">
    <source>
        <dbReference type="EMBL" id="KAF9654338.1"/>
    </source>
</evidence>
<proteinExistence type="predicted"/>
<protein>
    <submittedName>
        <fullName evidence="1">Uncharacterized protein</fullName>
    </submittedName>
</protein>
<comment type="caution">
    <text evidence="1">The sequence shown here is derived from an EMBL/GenBank/DDBJ whole genome shotgun (WGS) entry which is preliminary data.</text>
</comment>
<keyword evidence="2" id="KW-1185">Reference proteome</keyword>
<name>A0ACB6ZYG5_THEGA</name>
<dbReference type="Proteomes" id="UP000886501">
    <property type="component" value="Unassembled WGS sequence"/>
</dbReference>
<reference evidence="1" key="2">
    <citation type="journal article" date="2020" name="Nat. Commun.">
        <title>Large-scale genome sequencing of mycorrhizal fungi provides insights into the early evolution of symbiotic traits.</title>
        <authorList>
            <person name="Miyauchi S."/>
            <person name="Kiss E."/>
            <person name="Kuo A."/>
            <person name="Drula E."/>
            <person name="Kohler A."/>
            <person name="Sanchez-Garcia M."/>
            <person name="Morin E."/>
            <person name="Andreopoulos B."/>
            <person name="Barry K.W."/>
            <person name="Bonito G."/>
            <person name="Buee M."/>
            <person name="Carver A."/>
            <person name="Chen C."/>
            <person name="Cichocki N."/>
            <person name="Clum A."/>
            <person name="Culley D."/>
            <person name="Crous P.W."/>
            <person name="Fauchery L."/>
            <person name="Girlanda M."/>
            <person name="Hayes R.D."/>
            <person name="Keri Z."/>
            <person name="LaButti K."/>
            <person name="Lipzen A."/>
            <person name="Lombard V."/>
            <person name="Magnuson J."/>
            <person name="Maillard F."/>
            <person name="Murat C."/>
            <person name="Nolan M."/>
            <person name="Ohm R.A."/>
            <person name="Pangilinan J."/>
            <person name="Pereira M.F."/>
            <person name="Perotto S."/>
            <person name="Peter M."/>
            <person name="Pfister S."/>
            <person name="Riley R."/>
            <person name="Sitrit Y."/>
            <person name="Stielow J.B."/>
            <person name="Szollosi G."/>
            <person name="Zifcakova L."/>
            <person name="Stursova M."/>
            <person name="Spatafora J.W."/>
            <person name="Tedersoo L."/>
            <person name="Vaario L.M."/>
            <person name="Yamada A."/>
            <person name="Yan M."/>
            <person name="Wang P."/>
            <person name="Xu J."/>
            <person name="Bruns T."/>
            <person name="Baldrian P."/>
            <person name="Vilgalys R."/>
            <person name="Dunand C."/>
            <person name="Henrissat B."/>
            <person name="Grigoriev I.V."/>
            <person name="Hibbett D."/>
            <person name="Nagy L.G."/>
            <person name="Martin F.M."/>
        </authorList>
    </citation>
    <scope>NUCLEOTIDE SEQUENCE</scope>
    <source>
        <strain evidence="1">P2</strain>
    </source>
</reference>